<reference evidence="2" key="2">
    <citation type="submission" date="2018-05" db="EMBL/GenBank/DDBJ databases">
        <title>OmerRS3 (Oryza meridionalis Reference Sequence Version 3).</title>
        <authorList>
            <person name="Zhang J."/>
            <person name="Kudrna D."/>
            <person name="Lee S."/>
            <person name="Talag J."/>
            <person name="Welchert J."/>
            <person name="Wing R.A."/>
        </authorList>
    </citation>
    <scope>NUCLEOTIDE SEQUENCE [LARGE SCALE GENOMIC DNA]</scope>
    <source>
        <strain evidence="2">cv. OR44</strain>
    </source>
</reference>
<proteinExistence type="predicted"/>
<dbReference type="AlphaFoldDB" id="A0A0E0DNX0"/>
<reference evidence="2" key="1">
    <citation type="submission" date="2015-04" db="UniProtKB">
        <authorList>
            <consortium name="EnsemblPlants"/>
        </authorList>
    </citation>
    <scope>IDENTIFICATION</scope>
</reference>
<dbReference type="PROSITE" id="PS50948">
    <property type="entry name" value="PAN"/>
    <property type="match status" value="1"/>
</dbReference>
<dbReference type="STRING" id="40149.A0A0E0DNX0"/>
<organism evidence="2">
    <name type="scientific">Oryza meridionalis</name>
    <dbReference type="NCBI Taxonomy" id="40149"/>
    <lineage>
        <taxon>Eukaryota</taxon>
        <taxon>Viridiplantae</taxon>
        <taxon>Streptophyta</taxon>
        <taxon>Embryophyta</taxon>
        <taxon>Tracheophyta</taxon>
        <taxon>Spermatophyta</taxon>
        <taxon>Magnoliopsida</taxon>
        <taxon>Liliopsida</taxon>
        <taxon>Poales</taxon>
        <taxon>Poaceae</taxon>
        <taxon>BOP clade</taxon>
        <taxon>Oryzoideae</taxon>
        <taxon>Oryzeae</taxon>
        <taxon>Oryzinae</taxon>
        <taxon>Oryza</taxon>
    </lineage>
</organism>
<evidence type="ECO:0000313" key="3">
    <source>
        <dbReference type="Proteomes" id="UP000008021"/>
    </source>
</evidence>
<dbReference type="HOGENOM" id="CLU_1920304_0_0_1"/>
<dbReference type="Gramene" id="OMERI05G07950.1">
    <property type="protein sequence ID" value="OMERI05G07950.1"/>
    <property type="gene ID" value="OMERI05G07950"/>
</dbReference>
<dbReference type="CDD" id="cd01098">
    <property type="entry name" value="PAN_AP_plant"/>
    <property type="match status" value="1"/>
</dbReference>
<evidence type="ECO:0000313" key="2">
    <source>
        <dbReference type="EnsemblPlants" id="OMERI05G07950.1"/>
    </source>
</evidence>
<evidence type="ECO:0000259" key="1">
    <source>
        <dbReference type="PROSITE" id="PS50948"/>
    </source>
</evidence>
<feature type="domain" description="Apple" evidence="1">
    <location>
        <begin position="37"/>
        <end position="118"/>
    </location>
</feature>
<dbReference type="InterPro" id="IPR003609">
    <property type="entry name" value="Pan_app"/>
</dbReference>
<dbReference type="EnsemblPlants" id="OMERI05G07950.1">
    <property type="protein sequence ID" value="OMERI05G07950.1"/>
    <property type="gene ID" value="OMERI05G07950"/>
</dbReference>
<accession>A0A0E0DNX0</accession>
<dbReference type="Pfam" id="PF08276">
    <property type="entry name" value="PAN_2"/>
    <property type="match status" value="1"/>
</dbReference>
<protein>
    <recommendedName>
        <fullName evidence="1">Apple domain-containing protein</fullName>
    </recommendedName>
</protein>
<keyword evidence="3" id="KW-1185">Reference proteome</keyword>
<dbReference type="Proteomes" id="UP000008021">
    <property type="component" value="Chromosome 5"/>
</dbReference>
<name>A0A0E0DNX0_9ORYZ</name>
<sequence>MRVRQRVQAVGHVRRSGAARLLCHRLLEVSPTELRACDANGQNEHGDSFAILDNLEGLPYNAQDEPGDTDEDCREACLNKCYCIAYSSEYGCKLWYYDLYNLSSANKPPYSKIYVRAPPRPPACHRRPFSGY</sequence>